<sequence length="235" mass="25493">MRDVLHIPFNSEESVVIASDNSGAIGLKEEDAVRVSYEMVSYYSFRVAVMECMAAGGDPFAITLQNFCGEEAWQALIDGIRKGLAELELAGVSITGSTESNFSLNQSAIGITVLGKTRENMCESIYSDQTRLAVIGVPLVGNELVEREEEVVPLSLFKQICALPEVVTMPVGSKGILSELNGLFLNKVFTETEIHTSLNLLKSSGPSTCFIAVYPEGKKDEVMAIAGSYFYELRG</sequence>
<evidence type="ECO:0000313" key="2">
    <source>
        <dbReference type="Proteomes" id="UP000293846"/>
    </source>
</evidence>
<name>A0A4V2NUB1_9BACI</name>
<evidence type="ECO:0000313" key="1">
    <source>
        <dbReference type="EMBL" id="TCJ03716.1"/>
    </source>
</evidence>
<dbReference type="Proteomes" id="UP000293846">
    <property type="component" value="Unassembled WGS sequence"/>
</dbReference>
<dbReference type="STRING" id="1742358.GCA_001439605_02769"/>
<dbReference type="RefSeq" id="WP_057766366.1">
    <property type="nucleotide sequence ID" value="NZ_CP183326.1"/>
</dbReference>
<reference evidence="1 2" key="1">
    <citation type="submission" date="2019-03" db="EMBL/GenBank/DDBJ databases">
        <authorList>
            <person name="Jensen L."/>
            <person name="Storgaard J."/>
            <person name="Sulaj E."/>
            <person name="Schramm A."/>
            <person name="Marshall I.P.G."/>
        </authorList>
    </citation>
    <scope>NUCLEOTIDE SEQUENCE [LARGE SCALE GENOMIC DNA]</scope>
    <source>
        <strain evidence="1 2">2017H2G3</strain>
    </source>
</reference>
<keyword evidence="1" id="KW-0067">ATP-binding</keyword>
<dbReference type="EMBL" id="SJTH01000014">
    <property type="protein sequence ID" value="TCJ03716.1"/>
    <property type="molecule type" value="Genomic_DNA"/>
</dbReference>
<keyword evidence="1" id="KW-0547">Nucleotide-binding</keyword>
<dbReference type="GO" id="GO:0005524">
    <property type="term" value="F:ATP binding"/>
    <property type="evidence" value="ECO:0007669"/>
    <property type="project" value="UniProtKB-KW"/>
</dbReference>
<protein>
    <submittedName>
        <fullName evidence="1">ATP-binding protein</fullName>
    </submittedName>
</protein>
<organism evidence="1 2">
    <name type="scientific">Cytobacillus praedii</name>
    <dbReference type="NCBI Taxonomy" id="1742358"/>
    <lineage>
        <taxon>Bacteria</taxon>
        <taxon>Bacillati</taxon>
        <taxon>Bacillota</taxon>
        <taxon>Bacilli</taxon>
        <taxon>Bacillales</taxon>
        <taxon>Bacillaceae</taxon>
        <taxon>Cytobacillus</taxon>
    </lineage>
</organism>
<keyword evidence="2" id="KW-1185">Reference proteome</keyword>
<accession>A0A4V2NUB1</accession>
<proteinExistence type="predicted"/>
<comment type="caution">
    <text evidence="1">The sequence shown here is derived from an EMBL/GenBank/DDBJ whole genome shotgun (WGS) entry which is preliminary data.</text>
</comment>
<dbReference type="OrthoDB" id="9805740at2"/>
<gene>
    <name evidence="1" type="ORF">E0Y62_13195</name>
</gene>
<dbReference type="AlphaFoldDB" id="A0A4V2NUB1"/>